<evidence type="ECO:0000313" key="4">
    <source>
        <dbReference type="Proteomes" id="UP001321749"/>
    </source>
</evidence>
<feature type="chain" id="PRO_5043620031" evidence="2">
    <location>
        <begin position="18"/>
        <end position="208"/>
    </location>
</feature>
<comment type="caution">
    <text evidence="3">The sequence shown here is derived from an EMBL/GenBank/DDBJ whole genome shotgun (WGS) entry which is preliminary data.</text>
</comment>
<evidence type="ECO:0000256" key="1">
    <source>
        <dbReference type="SAM" id="MobiDB-lite"/>
    </source>
</evidence>
<dbReference type="Proteomes" id="UP001321749">
    <property type="component" value="Unassembled WGS sequence"/>
</dbReference>
<dbReference type="CDD" id="cd00920">
    <property type="entry name" value="Cupredoxin"/>
    <property type="match status" value="1"/>
</dbReference>
<dbReference type="InterPro" id="IPR008972">
    <property type="entry name" value="Cupredoxin"/>
</dbReference>
<dbReference type="PANTHER" id="PTHR34883:SF17">
    <property type="entry name" value="CUPREDOXIN"/>
    <property type="match status" value="1"/>
</dbReference>
<keyword evidence="4" id="KW-1185">Reference proteome</keyword>
<reference evidence="3" key="2">
    <citation type="submission" date="2023-06" db="EMBL/GenBank/DDBJ databases">
        <authorList>
            <consortium name="Lawrence Berkeley National Laboratory"/>
            <person name="Mondo S.J."/>
            <person name="Hensen N."/>
            <person name="Bonometti L."/>
            <person name="Westerberg I."/>
            <person name="Brannstrom I.O."/>
            <person name="Guillou S."/>
            <person name="Cros-Aarteil S."/>
            <person name="Calhoun S."/>
            <person name="Haridas S."/>
            <person name="Kuo A."/>
            <person name="Pangilinan J."/>
            <person name="Riley R."/>
            <person name="Labutti K."/>
            <person name="Andreopoulos B."/>
            <person name="Lipzen A."/>
            <person name="Chen C."/>
            <person name="Yanf M."/>
            <person name="Daum C."/>
            <person name="Ng V."/>
            <person name="Clum A."/>
            <person name="Steindorff A."/>
            <person name="Ohm R."/>
            <person name="Martin F."/>
            <person name="Silar P."/>
            <person name="Natvig D."/>
            <person name="Lalanne C."/>
            <person name="Gautier V."/>
            <person name="Ament-Velasquez S.L."/>
            <person name="Kruys A."/>
            <person name="Hutchinson M.I."/>
            <person name="Powell A.J."/>
            <person name="Barry K."/>
            <person name="Miller A.N."/>
            <person name="Grigoriev I.V."/>
            <person name="Debuchy R."/>
            <person name="Gladieux P."/>
            <person name="Thoren M.H."/>
            <person name="Johannesson H."/>
        </authorList>
    </citation>
    <scope>NUCLEOTIDE SEQUENCE</scope>
    <source>
        <strain evidence="3">PSN324</strain>
    </source>
</reference>
<dbReference type="AlphaFoldDB" id="A0AAV9HUW2"/>
<keyword evidence="2" id="KW-0732">Signal</keyword>
<dbReference type="SUPFAM" id="SSF49503">
    <property type="entry name" value="Cupredoxins"/>
    <property type="match status" value="1"/>
</dbReference>
<dbReference type="InterPro" id="IPR052953">
    <property type="entry name" value="Ser-rich/MCO-related"/>
</dbReference>
<sequence length="208" mass="21182">MQFSTLLLTALASVASAQRTWVVTVAQNGSLTYSPNKITAAPGEFVQFQFLAGNHTVTQSTFDKPCQPVAMHSNATGFHSGFQPVAASASMGMVPTYTIQINNTNPLWLYCAQGRHCENGMVMVINEPATNPNRTLENYKALAAGAQTVLPGNATVGGGTSGTVDTPTGTTPGGDAASSSPAAAGAGMLSAPAIFTLLSAGAAAALFL</sequence>
<protein>
    <submittedName>
        <fullName evidence="3">Cupredoxin</fullName>
    </submittedName>
</protein>
<dbReference type="PANTHER" id="PTHR34883">
    <property type="entry name" value="SERINE-RICH PROTEIN, PUTATIVE-RELATED-RELATED"/>
    <property type="match status" value="1"/>
</dbReference>
<dbReference type="Gene3D" id="2.60.40.420">
    <property type="entry name" value="Cupredoxins - blue copper proteins"/>
    <property type="match status" value="1"/>
</dbReference>
<feature type="region of interest" description="Disordered" evidence="1">
    <location>
        <begin position="154"/>
        <end position="182"/>
    </location>
</feature>
<feature type="signal peptide" evidence="2">
    <location>
        <begin position="1"/>
        <end position="17"/>
    </location>
</feature>
<dbReference type="EMBL" id="MU864946">
    <property type="protein sequence ID" value="KAK4464657.1"/>
    <property type="molecule type" value="Genomic_DNA"/>
</dbReference>
<organism evidence="3 4">
    <name type="scientific">Cladorrhinum samala</name>
    <dbReference type="NCBI Taxonomy" id="585594"/>
    <lineage>
        <taxon>Eukaryota</taxon>
        <taxon>Fungi</taxon>
        <taxon>Dikarya</taxon>
        <taxon>Ascomycota</taxon>
        <taxon>Pezizomycotina</taxon>
        <taxon>Sordariomycetes</taxon>
        <taxon>Sordariomycetidae</taxon>
        <taxon>Sordariales</taxon>
        <taxon>Podosporaceae</taxon>
        <taxon>Cladorrhinum</taxon>
    </lineage>
</organism>
<evidence type="ECO:0000313" key="3">
    <source>
        <dbReference type="EMBL" id="KAK4464657.1"/>
    </source>
</evidence>
<evidence type="ECO:0000256" key="2">
    <source>
        <dbReference type="SAM" id="SignalP"/>
    </source>
</evidence>
<reference evidence="3" key="1">
    <citation type="journal article" date="2023" name="Mol. Phylogenet. Evol.">
        <title>Genome-scale phylogeny and comparative genomics of the fungal order Sordariales.</title>
        <authorList>
            <person name="Hensen N."/>
            <person name="Bonometti L."/>
            <person name="Westerberg I."/>
            <person name="Brannstrom I.O."/>
            <person name="Guillou S."/>
            <person name="Cros-Aarteil S."/>
            <person name="Calhoun S."/>
            <person name="Haridas S."/>
            <person name="Kuo A."/>
            <person name="Mondo S."/>
            <person name="Pangilinan J."/>
            <person name="Riley R."/>
            <person name="LaButti K."/>
            <person name="Andreopoulos B."/>
            <person name="Lipzen A."/>
            <person name="Chen C."/>
            <person name="Yan M."/>
            <person name="Daum C."/>
            <person name="Ng V."/>
            <person name="Clum A."/>
            <person name="Steindorff A."/>
            <person name="Ohm R.A."/>
            <person name="Martin F."/>
            <person name="Silar P."/>
            <person name="Natvig D.O."/>
            <person name="Lalanne C."/>
            <person name="Gautier V."/>
            <person name="Ament-Velasquez S.L."/>
            <person name="Kruys A."/>
            <person name="Hutchinson M.I."/>
            <person name="Powell A.J."/>
            <person name="Barry K."/>
            <person name="Miller A.N."/>
            <person name="Grigoriev I.V."/>
            <person name="Debuchy R."/>
            <person name="Gladieux P."/>
            <person name="Hiltunen Thoren M."/>
            <person name="Johannesson H."/>
        </authorList>
    </citation>
    <scope>NUCLEOTIDE SEQUENCE</scope>
    <source>
        <strain evidence="3">PSN324</strain>
    </source>
</reference>
<accession>A0AAV9HUW2</accession>
<feature type="compositionally biased region" description="Low complexity" evidence="1">
    <location>
        <begin position="162"/>
        <end position="182"/>
    </location>
</feature>
<gene>
    <name evidence="3" type="ORF">QBC42DRAFT_39350</name>
</gene>
<name>A0AAV9HUW2_9PEZI</name>
<proteinExistence type="predicted"/>